<keyword evidence="2" id="KW-1185">Reference proteome</keyword>
<evidence type="ECO:0000313" key="1">
    <source>
        <dbReference type="EMBL" id="KAK3245867.1"/>
    </source>
</evidence>
<name>A0AAE0BZY1_9CHLO</name>
<sequence length="360" mass="41574">MSVNMKASTVKRDEKTTAISERVRFDRDQDNSFRNLWKRRDFHDKLNTQIKLVETEKDDMGKLGSTVVIGTLSEVIKRRIHRDVDYVNAKMHEGFPGRWKNIELRNSEYWHITVYGAFNPPDAMDQSVEKNVKRAEAIKDSLIKNMSFPEFDITYDGLGMMGFGLISGRIHDSPIIDLMRETIERTCKQCSRQLNYYNPVTGDFSGYVVNKIIIGTLNPMQRGHEVHLKMLETFRKALSDTQGDPVTERVTATSSKNTVQLVHYNNEMLSSFWQGMENPIHVFKPFRVNETSNRASEYAEILRALAANLPIIVEEHNEHLTIDNIRNLIDQSYKLYESALNLQRAKMWSVTQGKVGKLRP</sequence>
<organism evidence="1 2">
    <name type="scientific">Cymbomonas tetramitiformis</name>
    <dbReference type="NCBI Taxonomy" id="36881"/>
    <lineage>
        <taxon>Eukaryota</taxon>
        <taxon>Viridiplantae</taxon>
        <taxon>Chlorophyta</taxon>
        <taxon>Pyramimonadophyceae</taxon>
        <taxon>Pyramimonadales</taxon>
        <taxon>Pyramimonadaceae</taxon>
        <taxon>Cymbomonas</taxon>
    </lineage>
</organism>
<evidence type="ECO:0000313" key="2">
    <source>
        <dbReference type="Proteomes" id="UP001190700"/>
    </source>
</evidence>
<accession>A0AAE0BZY1</accession>
<dbReference type="EMBL" id="LGRX02030310">
    <property type="protein sequence ID" value="KAK3245867.1"/>
    <property type="molecule type" value="Genomic_DNA"/>
</dbReference>
<protein>
    <submittedName>
        <fullName evidence="1">Uncharacterized protein</fullName>
    </submittedName>
</protein>
<dbReference type="AlphaFoldDB" id="A0AAE0BZY1"/>
<comment type="caution">
    <text evidence="1">The sequence shown here is derived from an EMBL/GenBank/DDBJ whole genome shotgun (WGS) entry which is preliminary data.</text>
</comment>
<reference evidence="1 2" key="1">
    <citation type="journal article" date="2015" name="Genome Biol. Evol.">
        <title>Comparative Genomics of a Bacterivorous Green Alga Reveals Evolutionary Causalities and Consequences of Phago-Mixotrophic Mode of Nutrition.</title>
        <authorList>
            <person name="Burns J.A."/>
            <person name="Paasch A."/>
            <person name="Narechania A."/>
            <person name="Kim E."/>
        </authorList>
    </citation>
    <scope>NUCLEOTIDE SEQUENCE [LARGE SCALE GENOMIC DNA]</scope>
    <source>
        <strain evidence="1 2">PLY_AMNH</strain>
    </source>
</reference>
<dbReference type="Proteomes" id="UP001190700">
    <property type="component" value="Unassembled WGS sequence"/>
</dbReference>
<proteinExistence type="predicted"/>
<gene>
    <name evidence="1" type="ORF">CYMTET_44688</name>
</gene>